<keyword evidence="2" id="KW-1185">Reference proteome</keyword>
<feature type="compositionally biased region" description="Low complexity" evidence="1">
    <location>
        <begin position="114"/>
        <end position="138"/>
    </location>
</feature>
<evidence type="ECO:0000313" key="3">
    <source>
        <dbReference type="WBParaSite" id="maker-uti_cns_0002322-snap-gene-0.10-mRNA-1"/>
    </source>
</evidence>
<evidence type="ECO:0000313" key="2">
    <source>
        <dbReference type="Proteomes" id="UP000095280"/>
    </source>
</evidence>
<dbReference type="WBParaSite" id="maker-uti_cns_0002322-snap-gene-0.10-mRNA-1">
    <property type="protein sequence ID" value="maker-uti_cns_0002322-snap-gene-0.10-mRNA-1"/>
    <property type="gene ID" value="maker-uti_cns_0002322-snap-gene-0.10"/>
</dbReference>
<organism evidence="2 3">
    <name type="scientific">Macrostomum lignano</name>
    <dbReference type="NCBI Taxonomy" id="282301"/>
    <lineage>
        <taxon>Eukaryota</taxon>
        <taxon>Metazoa</taxon>
        <taxon>Spiralia</taxon>
        <taxon>Lophotrochozoa</taxon>
        <taxon>Platyhelminthes</taxon>
        <taxon>Rhabditophora</taxon>
        <taxon>Macrostomorpha</taxon>
        <taxon>Macrostomida</taxon>
        <taxon>Macrostomidae</taxon>
        <taxon>Macrostomum</taxon>
    </lineage>
</organism>
<protein>
    <submittedName>
        <fullName evidence="3">SH3 domain-containing protein</fullName>
    </submittedName>
</protein>
<reference evidence="3" key="1">
    <citation type="submission" date="2016-11" db="UniProtKB">
        <authorList>
            <consortium name="WormBaseParasite"/>
        </authorList>
    </citation>
    <scope>IDENTIFICATION</scope>
</reference>
<feature type="region of interest" description="Disordered" evidence="1">
    <location>
        <begin position="111"/>
        <end position="146"/>
    </location>
</feature>
<evidence type="ECO:0000256" key="1">
    <source>
        <dbReference type="SAM" id="MobiDB-lite"/>
    </source>
</evidence>
<proteinExistence type="predicted"/>
<name>A0A1I8GM19_9PLAT</name>
<dbReference type="Proteomes" id="UP000095280">
    <property type="component" value="Unplaced"/>
</dbReference>
<accession>A0A1I8GM19</accession>
<sequence>EAQVRQEVARRGTSSGTDTHGLVDSAHKQIRVRPDYYDANVRSAYPTELPMQQQQQQQQQPRRTLEAAFAMTDTDVIDRVRSSASPQLRLALLQMLRPATSDASTDAKLIGAEQQQQQEPEMLQQLQQQYQQPIQRTQAPSTSYVQRQNMETSSQTDRLTEADFEAWASQSLGRKVRISLETPEESRPQQQQLQRIVETDIERVVDPESKLPMKPGVAIRLKILSADCGQYKLADGTFISAAEAVDRGFIQLRSSRKQ</sequence>
<feature type="region of interest" description="Disordered" evidence="1">
    <location>
        <begin position="1"/>
        <end position="30"/>
    </location>
</feature>
<dbReference type="AlphaFoldDB" id="A0A1I8GM19"/>